<comment type="similarity">
    <text evidence="2">Belongs to the glycosyl hydrolase 10 (cellulase F) family.</text>
</comment>
<dbReference type="SUPFAM" id="SSF49785">
    <property type="entry name" value="Galactose-binding domain-like"/>
    <property type="match status" value="2"/>
</dbReference>
<dbReference type="PANTHER" id="PTHR31490">
    <property type="entry name" value="GLYCOSYL HYDROLASE"/>
    <property type="match status" value="1"/>
</dbReference>
<dbReference type="GO" id="GO:0031176">
    <property type="term" value="F:endo-1,4-beta-xylanase activity"/>
    <property type="evidence" value="ECO:0007669"/>
    <property type="project" value="UniProtKB-EC"/>
</dbReference>
<evidence type="ECO:0000313" key="12">
    <source>
        <dbReference type="EMBL" id="REG96112.1"/>
    </source>
</evidence>
<dbReference type="Pfam" id="PF02018">
    <property type="entry name" value="CBM_4_9"/>
    <property type="match status" value="1"/>
</dbReference>
<gene>
    <name evidence="12" type="ORF">C8P67_11185</name>
</gene>
<dbReference type="SMART" id="SM00633">
    <property type="entry name" value="Glyco_10"/>
    <property type="match status" value="1"/>
</dbReference>
<feature type="domain" description="GH10" evidence="11">
    <location>
        <begin position="411"/>
        <end position="722"/>
    </location>
</feature>
<keyword evidence="5" id="KW-0732">Signal</keyword>
<accession>A0A3E0ECW8</accession>
<dbReference type="InterPro" id="IPR008979">
    <property type="entry name" value="Galactose-bd-like_sf"/>
</dbReference>
<dbReference type="PROSITE" id="PS51760">
    <property type="entry name" value="GH10_2"/>
    <property type="match status" value="1"/>
</dbReference>
<evidence type="ECO:0000256" key="9">
    <source>
        <dbReference type="ARBA" id="ARBA00023295"/>
    </source>
</evidence>
<keyword evidence="4" id="KW-0858">Xylan degradation</keyword>
<protein>
    <recommendedName>
        <fullName evidence="3">endo-1,4-beta-xylanase</fullName>
        <ecNumber evidence="3">3.2.1.8</ecNumber>
    </recommendedName>
</protein>
<dbReference type="EMBL" id="QUNI01000011">
    <property type="protein sequence ID" value="REG96112.1"/>
    <property type="molecule type" value="Genomic_DNA"/>
</dbReference>
<proteinExistence type="inferred from homology"/>
<dbReference type="Pfam" id="PF00331">
    <property type="entry name" value="Glyco_hydro_10"/>
    <property type="match status" value="2"/>
</dbReference>
<dbReference type="GO" id="GO:0045493">
    <property type="term" value="P:xylan catabolic process"/>
    <property type="evidence" value="ECO:0007669"/>
    <property type="project" value="UniProtKB-KW"/>
</dbReference>
<dbReference type="PROSITE" id="PS51257">
    <property type="entry name" value="PROKAR_LIPOPROTEIN"/>
    <property type="match status" value="1"/>
</dbReference>
<dbReference type="AlphaFoldDB" id="A0A3E0ECW8"/>
<evidence type="ECO:0000256" key="5">
    <source>
        <dbReference type="ARBA" id="ARBA00022729"/>
    </source>
</evidence>
<dbReference type="Gene3D" id="2.60.120.260">
    <property type="entry name" value="Galactose-binding domain-like"/>
    <property type="match status" value="2"/>
</dbReference>
<keyword evidence="8" id="KW-0119">Carbohydrate metabolism</keyword>
<evidence type="ECO:0000256" key="1">
    <source>
        <dbReference type="ARBA" id="ARBA00000681"/>
    </source>
</evidence>
<evidence type="ECO:0000313" key="13">
    <source>
        <dbReference type="Proteomes" id="UP000257136"/>
    </source>
</evidence>
<sequence length="738" mass="80390">MFNPKKIKMKYTKILPAIALSCMLFTSCDDNLMEWGKDPSHGEITSAELPLELVEKISRYEPLKNYTDFKLGSGVGLDLYMSDDVYRNLVNENFDEVTIGYEMKHAPMVSANGDIKFDKVDAFIAKAKEAGLSTYGHTLVWHSNQNASYLNSIIAPTVIPGSSGSNSLNTAGLKNATFSGWARNNPGAGISIVDGAGLSSSSKAIKLIASGTSSAPYNLQLTSPDIPTVSGHKYEISFFIKSDQAGKGRVSFSGLGNNYPWKDWYSTGGSWTEAFATTSQWQQVKITVNDVSGTTFKLNLDLGYLPNVAYHIDVDNFTVVDLDAAPTVVNLISNSDFESGALSPWSGYGNGSTRAISSNGGGYGGTGYAMVLTNPVAANNYSAQQVYTFSAPLVKDKEYTCTFWVKSDVPAALQIEIQSADYSANYYGGINVTSTWTQVVKTVKPSTADRTKLIFDFGATAATFTIDDIVLTPVEASGGGGTGPVIVEKTEAEKTQIIGVAMENWITKMVGHYKNDVHAWDVVNEPMKEGGSLRDGNVTELATDEFYWVKYLGKDYAVTAFKLARQYGNATDKLFINDYNLESSLAKCDGLIEYVKYIESKGATVDGIGTQMHISLNTSKDQIVEMFKKLAATGKLVKVSELDVRLGTKSPTLQQLADQSAMYQFVIDSYRNNIPKAQQYGITIWGVSDNEAEHKNWLPDEAPNVWDANYKRKHAYKGVADGLAGKDVSTDFSGELQK</sequence>
<evidence type="ECO:0000256" key="3">
    <source>
        <dbReference type="ARBA" id="ARBA00012590"/>
    </source>
</evidence>
<evidence type="ECO:0000259" key="11">
    <source>
        <dbReference type="PROSITE" id="PS51760"/>
    </source>
</evidence>
<dbReference type="InterPro" id="IPR001000">
    <property type="entry name" value="GH10_dom"/>
</dbReference>
<dbReference type="Proteomes" id="UP000257136">
    <property type="component" value="Unassembled WGS sequence"/>
</dbReference>
<keyword evidence="10" id="KW-0624">Polysaccharide degradation</keyword>
<dbReference type="InterPro" id="IPR017853">
    <property type="entry name" value="GH"/>
</dbReference>
<dbReference type="EC" id="3.2.1.8" evidence="3"/>
<comment type="caution">
    <text evidence="12">The sequence shown here is derived from an EMBL/GenBank/DDBJ whole genome shotgun (WGS) entry which is preliminary data.</text>
</comment>
<evidence type="ECO:0000256" key="8">
    <source>
        <dbReference type="ARBA" id="ARBA00023277"/>
    </source>
</evidence>
<name>A0A3E0ECW8_9FLAO</name>
<dbReference type="InterPro" id="IPR003305">
    <property type="entry name" value="CenC_carb-bd"/>
</dbReference>
<organism evidence="12 13">
    <name type="scientific">Flavobacterium aquicola</name>
    <dbReference type="NCBI Taxonomy" id="1682742"/>
    <lineage>
        <taxon>Bacteria</taxon>
        <taxon>Pseudomonadati</taxon>
        <taxon>Bacteroidota</taxon>
        <taxon>Flavobacteriia</taxon>
        <taxon>Flavobacteriales</taxon>
        <taxon>Flavobacteriaceae</taxon>
        <taxon>Flavobacterium</taxon>
    </lineage>
</organism>
<reference evidence="12 13" key="1">
    <citation type="submission" date="2018-08" db="EMBL/GenBank/DDBJ databases">
        <title>Genomic Encyclopedia of Archaeal and Bacterial Type Strains, Phase II (KMG-II): from individual species to whole genera.</title>
        <authorList>
            <person name="Goeker M."/>
        </authorList>
    </citation>
    <scope>NUCLEOTIDE SEQUENCE [LARGE SCALE GENOMIC DNA]</scope>
    <source>
        <strain evidence="12 13">DSM 100880</strain>
    </source>
</reference>
<evidence type="ECO:0000256" key="10">
    <source>
        <dbReference type="ARBA" id="ARBA00023326"/>
    </source>
</evidence>
<dbReference type="InterPro" id="IPR044846">
    <property type="entry name" value="GH10"/>
</dbReference>
<keyword evidence="7 12" id="KW-0378">Hydrolase</keyword>
<dbReference type="PANTHER" id="PTHR31490:SF88">
    <property type="entry name" value="BETA-XYLANASE"/>
    <property type="match status" value="1"/>
</dbReference>
<evidence type="ECO:0000256" key="6">
    <source>
        <dbReference type="ARBA" id="ARBA00022737"/>
    </source>
</evidence>
<keyword evidence="9" id="KW-0326">Glycosidase</keyword>
<evidence type="ECO:0000256" key="7">
    <source>
        <dbReference type="ARBA" id="ARBA00022801"/>
    </source>
</evidence>
<comment type="catalytic activity">
    <reaction evidence="1">
        <text>Endohydrolysis of (1-&gt;4)-beta-D-xylosidic linkages in xylans.</text>
        <dbReference type="EC" id="3.2.1.8"/>
    </reaction>
</comment>
<keyword evidence="13" id="KW-1185">Reference proteome</keyword>
<evidence type="ECO:0000256" key="2">
    <source>
        <dbReference type="ARBA" id="ARBA00007495"/>
    </source>
</evidence>
<evidence type="ECO:0000256" key="4">
    <source>
        <dbReference type="ARBA" id="ARBA00022651"/>
    </source>
</evidence>
<dbReference type="Gene3D" id="3.20.20.80">
    <property type="entry name" value="Glycosidases"/>
    <property type="match status" value="2"/>
</dbReference>
<dbReference type="SUPFAM" id="SSF51445">
    <property type="entry name" value="(Trans)glycosidases"/>
    <property type="match status" value="1"/>
</dbReference>
<keyword evidence="6" id="KW-0677">Repeat</keyword>